<keyword evidence="3" id="KW-1185">Reference proteome</keyword>
<dbReference type="GO" id="GO:0006508">
    <property type="term" value="P:proteolysis"/>
    <property type="evidence" value="ECO:0007669"/>
    <property type="project" value="UniProtKB-KW"/>
</dbReference>
<keyword evidence="1" id="KW-1015">Disulfide bond</keyword>
<comment type="similarity">
    <text evidence="1">Belongs to the metallo-dependent hydrolases superfamily. Peptidase M19 family.</text>
</comment>
<dbReference type="InterPro" id="IPR008257">
    <property type="entry name" value="Pept_M19"/>
</dbReference>
<keyword evidence="1" id="KW-0482">Metalloprotease</keyword>
<comment type="caution">
    <text evidence="2">The sequence shown here is derived from an EMBL/GenBank/DDBJ whole genome shotgun (WGS) entry which is preliminary data.</text>
</comment>
<name>A0A5B7HJF9_PORTR</name>
<keyword evidence="1" id="KW-0449">Lipoprotein</keyword>
<gene>
    <name evidence="2" type="primary">DPEP1_1</name>
    <name evidence="2" type="ORF">E2C01_064101</name>
</gene>
<keyword evidence="1" id="KW-0378">Hydrolase</keyword>
<dbReference type="EMBL" id="VSRR010030149">
    <property type="protein sequence ID" value="MPC69869.1"/>
    <property type="molecule type" value="Genomic_DNA"/>
</dbReference>
<comment type="cofactor">
    <cofactor evidence="1">
        <name>Zn(2+)</name>
        <dbReference type="ChEBI" id="CHEBI:29105"/>
    </cofactor>
</comment>
<dbReference type="GO" id="GO:0070573">
    <property type="term" value="F:metallodipeptidase activity"/>
    <property type="evidence" value="ECO:0007669"/>
    <property type="project" value="InterPro"/>
</dbReference>
<keyword evidence="1" id="KW-0479">Metal-binding</keyword>
<reference evidence="2 3" key="1">
    <citation type="submission" date="2019-05" db="EMBL/GenBank/DDBJ databases">
        <title>Another draft genome of Portunus trituberculatus and its Hox gene families provides insights of decapod evolution.</title>
        <authorList>
            <person name="Jeong J.-H."/>
            <person name="Song I."/>
            <person name="Kim S."/>
            <person name="Choi T."/>
            <person name="Kim D."/>
            <person name="Ryu S."/>
            <person name="Kim W."/>
        </authorList>
    </citation>
    <scope>NUCLEOTIDE SEQUENCE [LARGE SCALE GENOMIC DNA]</scope>
    <source>
        <tissue evidence="2">Muscle</tissue>
    </source>
</reference>
<dbReference type="InterPro" id="IPR032466">
    <property type="entry name" value="Metal_Hydrolase"/>
</dbReference>
<keyword evidence="1" id="KW-0645">Protease</keyword>
<protein>
    <recommendedName>
        <fullName evidence="1">Dipeptidase</fullName>
        <ecNumber evidence="1">3.4.13.19</ecNumber>
    </recommendedName>
</protein>
<evidence type="ECO:0000313" key="3">
    <source>
        <dbReference type="Proteomes" id="UP000324222"/>
    </source>
</evidence>
<dbReference type="PANTHER" id="PTHR10443:SF12">
    <property type="entry name" value="DIPEPTIDASE"/>
    <property type="match status" value="1"/>
</dbReference>
<evidence type="ECO:0000313" key="2">
    <source>
        <dbReference type="EMBL" id="MPC69869.1"/>
    </source>
</evidence>
<sequence length="132" mass="14612">MGTREMTFHLVPQTVVREMNRLGLLVDLSHVSQATMREALKVSRAPVIFSHSSVYAICKNPRNVPDDILREVAVNGGVVMVSFYTHFLTCSQQASVKDVVGKPHSANNDVFLLVSFGGSCLLSYNHISNPYF</sequence>
<dbReference type="PANTHER" id="PTHR10443">
    <property type="entry name" value="MICROSOMAL DIPEPTIDASE"/>
    <property type="match status" value="1"/>
</dbReference>
<dbReference type="GO" id="GO:0098552">
    <property type="term" value="C:side of membrane"/>
    <property type="evidence" value="ECO:0007669"/>
    <property type="project" value="UniProtKB-KW"/>
</dbReference>
<accession>A0A5B7HJF9</accession>
<dbReference type="OrthoDB" id="445695at2759"/>
<dbReference type="Pfam" id="PF01244">
    <property type="entry name" value="Peptidase_M19"/>
    <property type="match status" value="1"/>
</dbReference>
<dbReference type="PROSITE" id="PS51365">
    <property type="entry name" value="RENAL_DIPEPTIDASE_2"/>
    <property type="match status" value="1"/>
</dbReference>
<comment type="subunit">
    <text evidence="1">Homodimer; disulfide-linked.</text>
</comment>
<dbReference type="SUPFAM" id="SSF51556">
    <property type="entry name" value="Metallo-dependent hydrolases"/>
    <property type="match status" value="1"/>
</dbReference>
<dbReference type="Gene3D" id="3.20.20.140">
    <property type="entry name" value="Metal-dependent hydrolases"/>
    <property type="match status" value="1"/>
</dbReference>
<keyword evidence="1" id="KW-0862">Zinc</keyword>
<comment type="subcellular location">
    <subcellularLocation>
        <location evidence="1">Membrane</location>
        <topology evidence="1">Lipid-anchor</topology>
        <topology evidence="1">GPI-anchor</topology>
    </subcellularLocation>
</comment>
<organism evidence="2 3">
    <name type="scientific">Portunus trituberculatus</name>
    <name type="common">Swimming crab</name>
    <name type="synonym">Neptunus trituberculatus</name>
    <dbReference type="NCBI Taxonomy" id="210409"/>
    <lineage>
        <taxon>Eukaryota</taxon>
        <taxon>Metazoa</taxon>
        <taxon>Ecdysozoa</taxon>
        <taxon>Arthropoda</taxon>
        <taxon>Crustacea</taxon>
        <taxon>Multicrustacea</taxon>
        <taxon>Malacostraca</taxon>
        <taxon>Eumalacostraca</taxon>
        <taxon>Eucarida</taxon>
        <taxon>Decapoda</taxon>
        <taxon>Pleocyemata</taxon>
        <taxon>Brachyura</taxon>
        <taxon>Eubrachyura</taxon>
        <taxon>Portunoidea</taxon>
        <taxon>Portunidae</taxon>
        <taxon>Portuninae</taxon>
        <taxon>Portunus</taxon>
    </lineage>
</organism>
<proteinExistence type="inferred from homology"/>
<dbReference type="EC" id="3.4.13.19" evidence="1"/>
<keyword evidence="1" id="KW-0472">Membrane</keyword>
<comment type="catalytic activity">
    <reaction evidence="1">
        <text>an L-aminoacyl-L-amino acid + H2O = 2 an L-alpha-amino acid</text>
        <dbReference type="Rhea" id="RHEA:48940"/>
        <dbReference type="ChEBI" id="CHEBI:15377"/>
        <dbReference type="ChEBI" id="CHEBI:59869"/>
        <dbReference type="ChEBI" id="CHEBI:77460"/>
        <dbReference type="EC" id="3.4.13.19"/>
    </reaction>
</comment>
<keyword evidence="1" id="KW-0224">Dipeptidase</keyword>
<evidence type="ECO:0000256" key="1">
    <source>
        <dbReference type="RuleBase" id="RU341113"/>
    </source>
</evidence>
<dbReference type="Proteomes" id="UP000324222">
    <property type="component" value="Unassembled WGS sequence"/>
</dbReference>
<keyword evidence="1" id="KW-0325">Glycoprotein</keyword>
<dbReference type="GO" id="GO:0046872">
    <property type="term" value="F:metal ion binding"/>
    <property type="evidence" value="ECO:0007669"/>
    <property type="project" value="UniProtKB-UniRule"/>
</dbReference>
<dbReference type="AlphaFoldDB" id="A0A5B7HJF9"/>
<keyword evidence="1" id="KW-0336">GPI-anchor</keyword>